<dbReference type="Proteomes" id="UP001152622">
    <property type="component" value="Chromosome 12"/>
</dbReference>
<keyword evidence="2" id="KW-1185">Reference proteome</keyword>
<reference evidence="1" key="1">
    <citation type="journal article" date="2023" name="Science">
        <title>Genome structures resolve the early diversification of teleost fishes.</title>
        <authorList>
            <person name="Parey E."/>
            <person name="Louis A."/>
            <person name="Montfort J."/>
            <person name="Bouchez O."/>
            <person name="Roques C."/>
            <person name="Iampietro C."/>
            <person name="Lluch J."/>
            <person name="Castinel A."/>
            <person name="Donnadieu C."/>
            <person name="Desvignes T."/>
            <person name="Floi Bucao C."/>
            <person name="Jouanno E."/>
            <person name="Wen M."/>
            <person name="Mejri S."/>
            <person name="Dirks R."/>
            <person name="Jansen H."/>
            <person name="Henkel C."/>
            <person name="Chen W.J."/>
            <person name="Zahm M."/>
            <person name="Cabau C."/>
            <person name="Klopp C."/>
            <person name="Thompson A.W."/>
            <person name="Robinson-Rechavi M."/>
            <person name="Braasch I."/>
            <person name="Lecointre G."/>
            <person name="Bobe J."/>
            <person name="Postlethwait J.H."/>
            <person name="Berthelot C."/>
            <person name="Roest Crollius H."/>
            <person name="Guiguen Y."/>
        </authorList>
    </citation>
    <scope>NUCLEOTIDE SEQUENCE</scope>
    <source>
        <strain evidence="1">WJC10195</strain>
    </source>
</reference>
<evidence type="ECO:0000313" key="2">
    <source>
        <dbReference type="Proteomes" id="UP001152622"/>
    </source>
</evidence>
<protein>
    <submittedName>
        <fullName evidence="1">Uncharacterized protein</fullName>
    </submittedName>
</protein>
<dbReference type="EMBL" id="JAINUF010000012">
    <property type="protein sequence ID" value="KAJ8344811.1"/>
    <property type="molecule type" value="Genomic_DNA"/>
</dbReference>
<accession>A0A9Q1ETI8</accession>
<evidence type="ECO:0000313" key="1">
    <source>
        <dbReference type="EMBL" id="KAJ8344811.1"/>
    </source>
</evidence>
<organism evidence="1 2">
    <name type="scientific">Synaphobranchus kaupii</name>
    <name type="common">Kaup's arrowtooth eel</name>
    <dbReference type="NCBI Taxonomy" id="118154"/>
    <lineage>
        <taxon>Eukaryota</taxon>
        <taxon>Metazoa</taxon>
        <taxon>Chordata</taxon>
        <taxon>Craniata</taxon>
        <taxon>Vertebrata</taxon>
        <taxon>Euteleostomi</taxon>
        <taxon>Actinopterygii</taxon>
        <taxon>Neopterygii</taxon>
        <taxon>Teleostei</taxon>
        <taxon>Anguilliformes</taxon>
        <taxon>Synaphobranchidae</taxon>
        <taxon>Synaphobranchus</taxon>
    </lineage>
</organism>
<sequence>MFRIATAGPLASVAVVTHDQAAFRASVFLQDRMLTHRGLSTGSGQCGLIMTPACHRPDPDRERRAA</sequence>
<proteinExistence type="predicted"/>
<name>A0A9Q1ETI8_SYNKA</name>
<comment type="caution">
    <text evidence="1">The sequence shown here is derived from an EMBL/GenBank/DDBJ whole genome shotgun (WGS) entry which is preliminary data.</text>
</comment>
<gene>
    <name evidence="1" type="ORF">SKAU_G00290040</name>
</gene>
<dbReference type="AlphaFoldDB" id="A0A9Q1ETI8"/>